<protein>
    <submittedName>
        <fullName evidence="1">Uncharacterized protein</fullName>
    </submittedName>
</protein>
<dbReference type="AlphaFoldDB" id="A0A195BE16"/>
<gene>
    <name evidence="1" type="ORF">ALC53_06944</name>
</gene>
<reference evidence="1 2" key="1">
    <citation type="submission" date="2015-09" db="EMBL/GenBank/DDBJ databases">
        <title>Atta colombica WGS genome.</title>
        <authorList>
            <person name="Nygaard S."/>
            <person name="Hu H."/>
            <person name="Boomsma J."/>
            <person name="Zhang G."/>
        </authorList>
    </citation>
    <scope>NUCLEOTIDE SEQUENCE [LARGE SCALE GENOMIC DNA]</scope>
    <source>
        <strain evidence="1">Treedump-2</strain>
        <tissue evidence="1">Whole body</tissue>
    </source>
</reference>
<evidence type="ECO:0000313" key="1">
    <source>
        <dbReference type="EMBL" id="KYM82454.1"/>
    </source>
</evidence>
<evidence type="ECO:0000313" key="2">
    <source>
        <dbReference type="Proteomes" id="UP000078540"/>
    </source>
</evidence>
<dbReference type="Proteomes" id="UP000078540">
    <property type="component" value="Unassembled WGS sequence"/>
</dbReference>
<proteinExistence type="predicted"/>
<accession>A0A195BE16</accession>
<keyword evidence="2" id="KW-1185">Reference proteome</keyword>
<name>A0A195BE16_9HYME</name>
<organism evidence="1 2">
    <name type="scientific">Atta colombica</name>
    <dbReference type="NCBI Taxonomy" id="520822"/>
    <lineage>
        <taxon>Eukaryota</taxon>
        <taxon>Metazoa</taxon>
        <taxon>Ecdysozoa</taxon>
        <taxon>Arthropoda</taxon>
        <taxon>Hexapoda</taxon>
        <taxon>Insecta</taxon>
        <taxon>Pterygota</taxon>
        <taxon>Neoptera</taxon>
        <taxon>Endopterygota</taxon>
        <taxon>Hymenoptera</taxon>
        <taxon>Apocrita</taxon>
        <taxon>Aculeata</taxon>
        <taxon>Formicoidea</taxon>
        <taxon>Formicidae</taxon>
        <taxon>Myrmicinae</taxon>
        <taxon>Atta</taxon>
    </lineage>
</organism>
<dbReference type="EMBL" id="KQ976511">
    <property type="protein sequence ID" value="KYM82454.1"/>
    <property type="molecule type" value="Genomic_DNA"/>
</dbReference>
<sequence length="78" mass="8896">MRHQAGDDVVVVSRSSLTKSLLRVPVRSRSPGWTRRSSFPHHPSSFFALLSNGDCFRTVWSTLVDDFCLVKSLDRFEN</sequence>